<dbReference type="OrthoDB" id="2078434at2"/>
<dbReference type="EMBL" id="WBZC01000010">
    <property type="protein sequence ID" value="KAB3537262.1"/>
    <property type="molecule type" value="Genomic_DNA"/>
</dbReference>
<evidence type="ECO:0000313" key="2">
    <source>
        <dbReference type="Proteomes" id="UP000432715"/>
    </source>
</evidence>
<gene>
    <name evidence="1" type="ORF">F8154_02920</name>
</gene>
<accession>A0A6I0FA28</accession>
<organism evidence="1 2">
    <name type="scientific">Alkaliphilus pronyensis</name>
    <dbReference type="NCBI Taxonomy" id="1482732"/>
    <lineage>
        <taxon>Bacteria</taxon>
        <taxon>Bacillati</taxon>
        <taxon>Bacillota</taxon>
        <taxon>Clostridia</taxon>
        <taxon>Peptostreptococcales</taxon>
        <taxon>Natronincolaceae</taxon>
        <taxon>Alkaliphilus</taxon>
    </lineage>
</organism>
<dbReference type="AlphaFoldDB" id="A0A6I0FA28"/>
<comment type="caution">
    <text evidence="1">The sequence shown here is derived from an EMBL/GenBank/DDBJ whole genome shotgun (WGS) entry which is preliminary data.</text>
</comment>
<dbReference type="Proteomes" id="UP000432715">
    <property type="component" value="Unassembled WGS sequence"/>
</dbReference>
<protein>
    <submittedName>
        <fullName evidence="1">Uncharacterized protein</fullName>
    </submittedName>
</protein>
<reference evidence="1 2" key="1">
    <citation type="submission" date="2019-10" db="EMBL/GenBank/DDBJ databases">
        <title>Alkaliphilus serpentinus sp. nov. and Alkaliphilus pronyensis sp. nov., two novel anaerobic alkaliphilic species isolated from the serpentinized-hosted hydrothermal field of the Prony Bay (New Caledonia).</title>
        <authorList>
            <person name="Postec A."/>
        </authorList>
    </citation>
    <scope>NUCLEOTIDE SEQUENCE [LARGE SCALE GENOMIC DNA]</scope>
    <source>
        <strain evidence="1 2">LacV</strain>
    </source>
</reference>
<keyword evidence="2" id="KW-1185">Reference proteome</keyword>
<dbReference type="RefSeq" id="WP_151860093.1">
    <property type="nucleotide sequence ID" value="NZ_WBZC01000010.1"/>
</dbReference>
<proteinExistence type="predicted"/>
<evidence type="ECO:0000313" key="1">
    <source>
        <dbReference type="EMBL" id="KAB3537262.1"/>
    </source>
</evidence>
<sequence>MLNKKSLKIIKGGKENTIKQSFEGAVATRTRLMGVIALKIHWVREDKLNYFQWFLFDSEEHGIYDYEDMLTNNVIKSAEITQRFMGHLGGEIVNINEEEAMYLIQYYGYQNLIHKKDLPSFYSYSFTLKKEVQLSSEKLDILNKKIYEEISSYIELIHYFIMRKVGNDIDGAEYLLSKDTINYDYKPTEGAAVLLKNEIRILESDGINSTYICKSVVDRNEDYKIIHSKILINEEELSIVNAEVIEIITVSPEEVAYEIKNTEYIKTYELQQHSEKLIASLEHLNKNALQYNFKQGKMYVEFRKNNQHVKRKTFYIGGDILAIYFLNHFNQFIVCYYDEGDYAIIEKSLMTIPVRKILKELRGIKLKGSIIYEYAEAKETDFCQYINRVIKDID</sequence>
<name>A0A6I0FA28_9FIRM</name>